<dbReference type="InterPro" id="IPR036305">
    <property type="entry name" value="RGS_sf"/>
</dbReference>
<dbReference type="InterPro" id="IPR016137">
    <property type="entry name" value="RGS"/>
</dbReference>
<feature type="coiled-coil region" evidence="1">
    <location>
        <begin position="59"/>
        <end position="110"/>
    </location>
</feature>
<evidence type="ECO:0000313" key="3">
    <source>
        <dbReference type="EnsemblMetazoa" id="XP_014261686.1"/>
    </source>
</evidence>
<dbReference type="SUPFAM" id="SSF48097">
    <property type="entry name" value="Regulator of G-protein signaling, RGS"/>
    <property type="match status" value="1"/>
</dbReference>
<dbReference type="InterPro" id="IPR024066">
    <property type="entry name" value="RGS_subdom1/3"/>
</dbReference>
<organism evidence="3 4">
    <name type="scientific">Cimex lectularius</name>
    <name type="common">Bed bug</name>
    <name type="synonym">Acanthia lectularia</name>
    <dbReference type="NCBI Taxonomy" id="79782"/>
    <lineage>
        <taxon>Eukaryota</taxon>
        <taxon>Metazoa</taxon>
        <taxon>Ecdysozoa</taxon>
        <taxon>Arthropoda</taxon>
        <taxon>Hexapoda</taxon>
        <taxon>Insecta</taxon>
        <taxon>Pterygota</taxon>
        <taxon>Neoptera</taxon>
        <taxon>Paraneoptera</taxon>
        <taxon>Hemiptera</taxon>
        <taxon>Heteroptera</taxon>
        <taxon>Panheteroptera</taxon>
        <taxon>Cimicomorpha</taxon>
        <taxon>Cimicidae</taxon>
        <taxon>Cimex</taxon>
    </lineage>
</organism>
<evidence type="ECO:0000313" key="4">
    <source>
        <dbReference type="Proteomes" id="UP000494040"/>
    </source>
</evidence>
<dbReference type="EnsemblMetazoa" id="XM_014406200.1">
    <property type="protein sequence ID" value="XP_014261686.1"/>
    <property type="gene ID" value="LOC106673853"/>
</dbReference>
<dbReference type="OrthoDB" id="6596404at2759"/>
<keyword evidence="4" id="KW-1185">Reference proteome</keyword>
<dbReference type="PROSITE" id="PS50132">
    <property type="entry name" value="RGS"/>
    <property type="match status" value="1"/>
</dbReference>
<dbReference type="Gene3D" id="1.10.167.10">
    <property type="entry name" value="Regulator of G-protein Signalling 4, domain 2"/>
    <property type="match status" value="1"/>
</dbReference>
<dbReference type="RefSeq" id="XP_014261686.1">
    <property type="nucleotide sequence ID" value="XM_014406200.1"/>
</dbReference>
<evidence type="ECO:0000256" key="1">
    <source>
        <dbReference type="SAM" id="Coils"/>
    </source>
</evidence>
<reference evidence="3" key="1">
    <citation type="submission" date="2022-01" db="UniProtKB">
        <authorList>
            <consortium name="EnsemblMetazoa"/>
        </authorList>
    </citation>
    <scope>IDENTIFICATION</scope>
</reference>
<dbReference type="Proteomes" id="UP000494040">
    <property type="component" value="Unassembled WGS sequence"/>
</dbReference>
<evidence type="ECO:0000259" key="2">
    <source>
        <dbReference type="PROSITE" id="PS50132"/>
    </source>
</evidence>
<keyword evidence="1" id="KW-0175">Coiled coil</keyword>
<name>A0A8I6SCC4_CIMLE</name>
<accession>A0A8I6SCC4</accession>
<protein>
    <recommendedName>
        <fullName evidence="2">RGS domain-containing protein</fullName>
    </recommendedName>
</protein>
<dbReference type="AlphaFoldDB" id="A0A8I6SCC4"/>
<dbReference type="GeneID" id="106673853"/>
<dbReference type="KEGG" id="clec:106673853"/>
<dbReference type="Gene3D" id="1.10.196.10">
    <property type="match status" value="1"/>
</dbReference>
<proteinExistence type="predicted"/>
<sequence length="147" mass="17414">MSTLKKEECSGDNVENNKKWSESVESLLECDNGRHRFLQFLTKRNLVEGERTILFWESLNDFQKLLKEETDKNTILKKKKSVIDYADEYVNFTREENQQLAKIMDEEDKESVHEILENAKKTASGLIGLEYQIFMAWLEMDQYENAY</sequence>
<dbReference type="InterPro" id="IPR044926">
    <property type="entry name" value="RGS_subdomain_2"/>
</dbReference>
<feature type="domain" description="RGS" evidence="2">
    <location>
        <begin position="23"/>
        <end position="147"/>
    </location>
</feature>